<protein>
    <submittedName>
        <fullName evidence="1">DUF72 domain-containing protein</fullName>
    </submittedName>
</protein>
<keyword evidence="2" id="KW-1185">Reference proteome</keyword>
<comment type="caution">
    <text evidence="1">The sequence shown here is derived from an EMBL/GenBank/DDBJ whole genome shotgun (WGS) entry which is preliminary data.</text>
</comment>
<dbReference type="EMBL" id="JACDQQ010002124">
    <property type="protein sequence ID" value="MBA0087674.1"/>
    <property type="molecule type" value="Genomic_DNA"/>
</dbReference>
<dbReference type="InterPro" id="IPR036520">
    <property type="entry name" value="UPF0759_sf"/>
</dbReference>
<sequence>MLGYYATQFSTVEINHSFYRMPTENLLLNWAKSVREGFRFALKANQQITHIQRLRGCENTLKRFLEVASVLQEGDHLGPILVQLPPSFKFDKPLLEDFLALRPPAFAFAFEVRHASWYTDETYAVLRKHETALCIAETEKQTPPDVLTANFTYVRLRLENYTPKQLADWRKHFDTWLGEGVDVYAYCKHEDEGKAPAYARKILGSDGSATKK</sequence>
<dbReference type="Pfam" id="PF01904">
    <property type="entry name" value="DUF72"/>
    <property type="match status" value="1"/>
</dbReference>
<dbReference type="PANTHER" id="PTHR30348">
    <property type="entry name" value="UNCHARACTERIZED PROTEIN YECE"/>
    <property type="match status" value="1"/>
</dbReference>
<dbReference type="Gene3D" id="3.20.20.410">
    <property type="entry name" value="Protein of unknown function UPF0759"/>
    <property type="match status" value="1"/>
</dbReference>
<proteinExistence type="predicted"/>
<dbReference type="InterPro" id="IPR002763">
    <property type="entry name" value="DUF72"/>
</dbReference>
<dbReference type="AlphaFoldDB" id="A0A7V8SZ16"/>
<dbReference type="SUPFAM" id="SSF117396">
    <property type="entry name" value="TM1631-like"/>
    <property type="match status" value="1"/>
</dbReference>
<evidence type="ECO:0000313" key="1">
    <source>
        <dbReference type="EMBL" id="MBA0087674.1"/>
    </source>
</evidence>
<accession>A0A7V8SZ16</accession>
<evidence type="ECO:0000313" key="2">
    <source>
        <dbReference type="Proteomes" id="UP000567293"/>
    </source>
</evidence>
<name>A0A7V8SZ16_9BACT</name>
<dbReference type="PANTHER" id="PTHR30348:SF4">
    <property type="entry name" value="DUF72 DOMAIN-CONTAINING PROTEIN"/>
    <property type="match status" value="1"/>
</dbReference>
<gene>
    <name evidence="1" type="ORF">HRJ53_22040</name>
</gene>
<reference evidence="1" key="1">
    <citation type="submission" date="2020-06" db="EMBL/GenBank/DDBJ databases">
        <title>Legume-microbial interactions unlock mineral nutrients during tropical forest succession.</title>
        <authorList>
            <person name="Epihov D.Z."/>
        </authorList>
    </citation>
    <scope>NUCLEOTIDE SEQUENCE [LARGE SCALE GENOMIC DNA]</scope>
    <source>
        <strain evidence="1">Pan2503</strain>
    </source>
</reference>
<dbReference type="Proteomes" id="UP000567293">
    <property type="component" value="Unassembled WGS sequence"/>
</dbReference>
<organism evidence="1 2">
    <name type="scientific">Candidatus Acidiferrum panamense</name>
    <dbReference type="NCBI Taxonomy" id="2741543"/>
    <lineage>
        <taxon>Bacteria</taxon>
        <taxon>Pseudomonadati</taxon>
        <taxon>Acidobacteriota</taxon>
        <taxon>Terriglobia</taxon>
        <taxon>Candidatus Acidiferrales</taxon>
        <taxon>Candidatus Acidiferrum</taxon>
    </lineage>
</organism>